<gene>
    <name evidence="3" type="ORF">KSP39_PZI012782</name>
</gene>
<sequence>MNGYSRASIPNSVKKTIQDIKEIAGNHSDEEIYAMLKECSMDPNETIQKLLFQDTFHEVKRKRDKRKESIRQVSDTRWRPATHVRGGRGGRGNYIPRYTSHDTRKNIGVGKENGTCEGGGKGSTSTLSTIALVAEDKAATGEHKSTVSISCTPNGAIKADPLSSGKASFSEGASVEGLPSIIAGKDGSSFSDGKFSSSSSVQSSSSASVVSTTSVYASSAEPIIFPSLDGHATGAVGAIKHEIGMPQSVTDTTAGRGLSHDALVPELPSICGTVVSDKSGNFMNGKIQGNFQEIEGCQVPDIYQVGSPSSSITDTSGSRPSSNYSNRSHNPSASIKAGPAKEWKPKSTIVKPTTASGILSTSGVDFQIGEVVTFSMPVSNLLGPDDGSKMQKKLEDLLISEAKHVIIPDHLQVSEFERSGLNFGSFDSNFTLTTQFKNEPDSEERPRELSESSIAMEEFVEFPSSTIESSKVVEENSETDQQSSVPGSQSEELDIPSSISPGAENHQSKFEASSNLELHHSVIHTAPVYSNFGLVPPMLGSHFPAVKSADPQAHDTARVPQTFDPSANYYASLYRPAIEGDCRFSPLFAHGAAAKYNGFPSLLNQTGQSSQENGSSLVLSSTESTTLPQAGGLVQTSAGQQPVPIFRQPTGVHISHYPPNYVHYNQYISPFYFPPPASIHHLIGNAAAFHQQPPPGSMYPLPTATAVANPLKYPISQYKTGTSSGGLPGHGMYGLNSVVYSPAVVSGGNSAGSEDLASSQFKESHLFNGQQGDGSAIWMPAAGRDISSFQGGSFYNVPSPGQPVAFTPTHVGHGAAAFAGIYHPALSLASCPIHPLLQQSQPAGGAAEISGPPSAVYPQPHRASSQINWVDN</sequence>
<dbReference type="SUPFAM" id="SSF46934">
    <property type="entry name" value="UBA-like"/>
    <property type="match status" value="1"/>
</dbReference>
<proteinExistence type="predicted"/>
<reference evidence="3 4" key="1">
    <citation type="journal article" date="2022" name="Nat. Plants">
        <title>Genomes of leafy and leafless Platanthera orchids illuminate the evolution of mycoheterotrophy.</title>
        <authorList>
            <person name="Li M.H."/>
            <person name="Liu K.W."/>
            <person name="Li Z."/>
            <person name="Lu H.C."/>
            <person name="Ye Q.L."/>
            <person name="Zhang D."/>
            <person name="Wang J.Y."/>
            <person name="Li Y.F."/>
            <person name="Zhong Z.M."/>
            <person name="Liu X."/>
            <person name="Yu X."/>
            <person name="Liu D.K."/>
            <person name="Tu X.D."/>
            <person name="Liu B."/>
            <person name="Hao Y."/>
            <person name="Liao X.Y."/>
            <person name="Jiang Y.T."/>
            <person name="Sun W.H."/>
            <person name="Chen J."/>
            <person name="Chen Y.Q."/>
            <person name="Ai Y."/>
            <person name="Zhai J.W."/>
            <person name="Wu S.S."/>
            <person name="Zhou Z."/>
            <person name="Hsiao Y.Y."/>
            <person name="Wu W.L."/>
            <person name="Chen Y.Y."/>
            <person name="Lin Y.F."/>
            <person name="Hsu J.L."/>
            <person name="Li C.Y."/>
            <person name="Wang Z.W."/>
            <person name="Zhao X."/>
            <person name="Zhong W.Y."/>
            <person name="Ma X.K."/>
            <person name="Ma L."/>
            <person name="Huang J."/>
            <person name="Chen G.Z."/>
            <person name="Huang M.Z."/>
            <person name="Huang L."/>
            <person name="Peng D.H."/>
            <person name="Luo Y.B."/>
            <person name="Zou S.Q."/>
            <person name="Chen S.P."/>
            <person name="Lan S."/>
            <person name="Tsai W.C."/>
            <person name="Van de Peer Y."/>
            <person name="Liu Z.J."/>
        </authorList>
    </citation>
    <scope>NUCLEOTIDE SEQUENCE [LARGE SCALE GENOMIC DNA]</scope>
    <source>
        <strain evidence="3">Lor287</strain>
    </source>
</reference>
<feature type="compositionally biased region" description="Basic and acidic residues" evidence="1">
    <location>
        <begin position="66"/>
        <end position="78"/>
    </location>
</feature>
<organism evidence="3 4">
    <name type="scientific">Platanthera zijinensis</name>
    <dbReference type="NCBI Taxonomy" id="2320716"/>
    <lineage>
        <taxon>Eukaryota</taxon>
        <taxon>Viridiplantae</taxon>
        <taxon>Streptophyta</taxon>
        <taxon>Embryophyta</taxon>
        <taxon>Tracheophyta</taxon>
        <taxon>Spermatophyta</taxon>
        <taxon>Magnoliopsida</taxon>
        <taxon>Liliopsida</taxon>
        <taxon>Asparagales</taxon>
        <taxon>Orchidaceae</taxon>
        <taxon>Orchidoideae</taxon>
        <taxon>Orchideae</taxon>
        <taxon>Orchidinae</taxon>
        <taxon>Platanthera</taxon>
    </lineage>
</organism>
<keyword evidence="4" id="KW-1185">Reference proteome</keyword>
<dbReference type="Proteomes" id="UP001418222">
    <property type="component" value="Unassembled WGS sequence"/>
</dbReference>
<dbReference type="GO" id="GO:0051082">
    <property type="term" value="F:unfolded protein binding"/>
    <property type="evidence" value="ECO:0007669"/>
    <property type="project" value="TreeGrafter"/>
</dbReference>
<feature type="region of interest" description="Disordered" evidence="1">
    <location>
        <begin position="305"/>
        <end position="348"/>
    </location>
</feature>
<evidence type="ECO:0000256" key="1">
    <source>
        <dbReference type="SAM" id="MobiDB-lite"/>
    </source>
</evidence>
<evidence type="ECO:0000259" key="2">
    <source>
        <dbReference type="Pfam" id="PF06972"/>
    </source>
</evidence>
<dbReference type="PANTHER" id="PTHR46775">
    <property type="entry name" value="FLOCCULATION PROTEIN (DUF1296)"/>
    <property type="match status" value="1"/>
</dbReference>
<dbReference type="AlphaFoldDB" id="A0AAP0G4A2"/>
<dbReference type="InterPro" id="IPR009060">
    <property type="entry name" value="UBA-like_sf"/>
</dbReference>
<feature type="domain" description="GBF-interacting protein 1 N-terminal" evidence="2">
    <location>
        <begin position="9"/>
        <end position="68"/>
    </location>
</feature>
<dbReference type="InterPro" id="IPR044277">
    <property type="entry name" value="GIP1"/>
</dbReference>
<protein>
    <recommendedName>
        <fullName evidence="2">GBF-interacting protein 1 N-terminal domain-containing protein</fullName>
    </recommendedName>
</protein>
<feature type="region of interest" description="Disordered" evidence="1">
    <location>
        <begin position="63"/>
        <end position="121"/>
    </location>
</feature>
<evidence type="ECO:0000313" key="3">
    <source>
        <dbReference type="EMBL" id="KAK8936520.1"/>
    </source>
</evidence>
<name>A0AAP0G4A2_9ASPA</name>
<feature type="compositionally biased region" description="Low complexity" evidence="1">
    <location>
        <begin position="306"/>
        <end position="322"/>
    </location>
</feature>
<dbReference type="EMBL" id="JBBWWQ010000010">
    <property type="protein sequence ID" value="KAK8936520.1"/>
    <property type="molecule type" value="Genomic_DNA"/>
</dbReference>
<comment type="caution">
    <text evidence="3">The sequence shown here is derived from an EMBL/GenBank/DDBJ whole genome shotgun (WGS) entry which is preliminary data.</text>
</comment>
<dbReference type="InterPro" id="IPR009719">
    <property type="entry name" value="GIP1_N"/>
</dbReference>
<feature type="compositionally biased region" description="Polar residues" evidence="1">
    <location>
        <begin position="323"/>
        <end position="333"/>
    </location>
</feature>
<dbReference type="Pfam" id="PF06972">
    <property type="entry name" value="GIP1_N"/>
    <property type="match status" value="1"/>
</dbReference>
<feature type="compositionally biased region" description="Polar residues" evidence="1">
    <location>
        <begin position="862"/>
        <end position="872"/>
    </location>
</feature>
<accession>A0AAP0G4A2</accession>
<feature type="region of interest" description="Disordered" evidence="1">
    <location>
        <begin position="842"/>
        <end position="872"/>
    </location>
</feature>
<feature type="compositionally biased region" description="Polar residues" evidence="1">
    <location>
        <begin position="479"/>
        <end position="490"/>
    </location>
</feature>
<evidence type="ECO:0000313" key="4">
    <source>
        <dbReference type="Proteomes" id="UP001418222"/>
    </source>
</evidence>
<dbReference type="PANTHER" id="PTHR46775:SF1">
    <property type="entry name" value="FLOCCULATION PROTEIN (DUF1296)"/>
    <property type="match status" value="1"/>
</dbReference>
<feature type="region of interest" description="Disordered" evidence="1">
    <location>
        <begin position="465"/>
        <end position="512"/>
    </location>
</feature>